<accession>A0A292PXZ6</accession>
<keyword evidence="3" id="KW-1185">Reference proteome</keyword>
<evidence type="ECO:0000256" key="1">
    <source>
        <dbReference type="SAM" id="MobiDB-lite"/>
    </source>
</evidence>
<proteinExistence type="predicted"/>
<sequence>MRRPELHTSSRVGERANSSSEQHERKNERAKTKNANKPYKQLNKQKMPFTYSKGFGGRRFGWGVSASRHGVRPHARFSCCGFNCFR</sequence>
<dbReference type="EMBL" id="LN891025">
    <property type="protein sequence ID" value="CUS11297.1"/>
    <property type="molecule type" value="Genomic_DNA"/>
</dbReference>
<organism evidence="2 3">
    <name type="scientific">Tuber aestivum</name>
    <name type="common">summer truffle</name>
    <dbReference type="NCBI Taxonomy" id="59557"/>
    <lineage>
        <taxon>Eukaryota</taxon>
        <taxon>Fungi</taxon>
        <taxon>Dikarya</taxon>
        <taxon>Ascomycota</taxon>
        <taxon>Pezizomycotina</taxon>
        <taxon>Pezizomycetes</taxon>
        <taxon>Pezizales</taxon>
        <taxon>Tuberaceae</taxon>
        <taxon>Tuber</taxon>
    </lineage>
</organism>
<feature type="region of interest" description="Disordered" evidence="1">
    <location>
        <begin position="1"/>
        <end position="50"/>
    </location>
</feature>
<feature type="compositionally biased region" description="Basic and acidic residues" evidence="1">
    <location>
        <begin position="21"/>
        <end position="31"/>
    </location>
</feature>
<feature type="compositionally biased region" description="Basic and acidic residues" evidence="1">
    <location>
        <begin position="1"/>
        <end position="14"/>
    </location>
</feature>
<protein>
    <submittedName>
        <fullName evidence="2">Uncharacterized protein</fullName>
    </submittedName>
</protein>
<evidence type="ECO:0000313" key="3">
    <source>
        <dbReference type="Proteomes" id="UP001412239"/>
    </source>
</evidence>
<evidence type="ECO:0000313" key="2">
    <source>
        <dbReference type="EMBL" id="CUS11297.1"/>
    </source>
</evidence>
<dbReference type="AlphaFoldDB" id="A0A292PXZ6"/>
<name>A0A292PXZ6_9PEZI</name>
<gene>
    <name evidence="2" type="ORF">GSTUAT00004574001</name>
</gene>
<reference evidence="2" key="1">
    <citation type="submission" date="2015-10" db="EMBL/GenBank/DDBJ databases">
        <authorList>
            <person name="Regsiter A."/>
            <person name="william w."/>
        </authorList>
    </citation>
    <scope>NUCLEOTIDE SEQUENCE</scope>
    <source>
        <strain evidence="2">Montdore</strain>
    </source>
</reference>
<dbReference type="Proteomes" id="UP001412239">
    <property type="component" value="Unassembled WGS sequence"/>
</dbReference>